<feature type="transmembrane region" description="Helical" evidence="1">
    <location>
        <begin position="24"/>
        <end position="41"/>
    </location>
</feature>
<name>A0ABT0F4P2_9PSED</name>
<proteinExistence type="predicted"/>
<keyword evidence="3" id="KW-1185">Reference proteome</keyword>
<feature type="non-terminal residue" evidence="2">
    <location>
        <position position="1"/>
    </location>
</feature>
<dbReference type="EMBL" id="JAKNRW010000022">
    <property type="protein sequence ID" value="MCK1792686.1"/>
    <property type="molecule type" value="Genomic_DNA"/>
</dbReference>
<accession>A0ABT0F4P2</accession>
<evidence type="ECO:0000313" key="2">
    <source>
        <dbReference type="EMBL" id="MCK1792686.1"/>
    </source>
</evidence>
<keyword evidence="1" id="KW-0472">Membrane</keyword>
<organism evidence="2 3">
    <name type="scientific">Pseudomonas violetae</name>
    <dbReference type="NCBI Taxonomy" id="2915813"/>
    <lineage>
        <taxon>Bacteria</taxon>
        <taxon>Pseudomonadati</taxon>
        <taxon>Pseudomonadota</taxon>
        <taxon>Gammaproteobacteria</taxon>
        <taxon>Pseudomonadales</taxon>
        <taxon>Pseudomonadaceae</taxon>
        <taxon>Pseudomonas</taxon>
    </lineage>
</organism>
<gene>
    <name evidence="2" type="ORF">L9059_21400</name>
</gene>
<evidence type="ECO:0000313" key="3">
    <source>
        <dbReference type="Proteomes" id="UP001299876"/>
    </source>
</evidence>
<evidence type="ECO:0000256" key="1">
    <source>
        <dbReference type="SAM" id="Phobius"/>
    </source>
</evidence>
<sequence length="51" mass="5661">TWPVLLATGLAAERVTALLRKRSVRMAGGLLVMLFGLWTLPGPHQHWLMGH</sequence>
<comment type="caution">
    <text evidence="2">The sequence shown here is derived from an EMBL/GenBank/DDBJ whole genome shotgun (WGS) entry which is preliminary data.</text>
</comment>
<keyword evidence="1" id="KW-0812">Transmembrane</keyword>
<keyword evidence="1" id="KW-1133">Transmembrane helix</keyword>
<protein>
    <submittedName>
        <fullName evidence="2">Sulfite exporter TauE/SafE family protein</fullName>
    </submittedName>
</protein>
<reference evidence="2 3" key="1">
    <citation type="submission" date="2022-02" db="EMBL/GenBank/DDBJ databases">
        <title>Comparative genomics of the first Antarctic Pseudomonas spp. capable of biotransforming 2,4,6-Trinitrotoluene.</title>
        <authorList>
            <person name="Cabrera M.A."/>
            <person name="Marquez S.L."/>
            <person name="Perez-Donoso J.M."/>
        </authorList>
    </citation>
    <scope>NUCLEOTIDE SEQUENCE [LARGE SCALE GENOMIC DNA]</scope>
    <source>
        <strain evidence="2 3">TNT19</strain>
    </source>
</reference>
<dbReference type="Proteomes" id="UP001299876">
    <property type="component" value="Unassembled WGS sequence"/>
</dbReference>